<dbReference type="EMBL" id="SPAZ01000225">
    <property type="protein sequence ID" value="TQE27646.1"/>
    <property type="molecule type" value="Genomic_DNA"/>
</dbReference>
<keyword evidence="4" id="KW-0378">Hydrolase</keyword>
<feature type="transmembrane region" description="Helical" evidence="8">
    <location>
        <begin position="267"/>
        <end position="284"/>
    </location>
</feature>
<reference evidence="10 11" key="1">
    <citation type="submission" date="2019-03" db="EMBL/GenBank/DDBJ databases">
        <title>Comparative genomic analyses of the sweetpotato soil rot pathogen, Streptomyces ipomoeae.</title>
        <authorList>
            <person name="Ruschel Soares N."/>
            <person name="Badger J.H."/>
            <person name="Huguet-Tapia J.C."/>
            <person name="Clark C.A."/>
            <person name="Pettis G.S."/>
        </authorList>
    </citation>
    <scope>NUCLEOTIDE SEQUENCE [LARGE SCALE GENOMIC DNA]</scope>
    <source>
        <strain evidence="10 11">88-35</strain>
    </source>
</reference>
<dbReference type="InterPro" id="IPR035952">
    <property type="entry name" value="Rhomboid-like_sf"/>
</dbReference>
<evidence type="ECO:0000256" key="4">
    <source>
        <dbReference type="ARBA" id="ARBA00022801"/>
    </source>
</evidence>
<evidence type="ECO:0000256" key="3">
    <source>
        <dbReference type="ARBA" id="ARBA00022692"/>
    </source>
</evidence>
<feature type="transmembrane region" description="Helical" evidence="8">
    <location>
        <begin position="80"/>
        <end position="100"/>
    </location>
</feature>
<evidence type="ECO:0000256" key="7">
    <source>
        <dbReference type="SAM" id="MobiDB-lite"/>
    </source>
</evidence>
<dbReference type="RefSeq" id="WP_141571850.1">
    <property type="nucleotide sequence ID" value="NZ_CP182305.1"/>
</dbReference>
<comment type="similarity">
    <text evidence="2">Belongs to the peptidase S54 family.</text>
</comment>
<feature type="transmembrane region" description="Helical" evidence="8">
    <location>
        <begin position="243"/>
        <end position="261"/>
    </location>
</feature>
<evidence type="ECO:0000259" key="9">
    <source>
        <dbReference type="Pfam" id="PF01694"/>
    </source>
</evidence>
<dbReference type="Proteomes" id="UP000318720">
    <property type="component" value="Unassembled WGS sequence"/>
</dbReference>
<evidence type="ECO:0000256" key="5">
    <source>
        <dbReference type="ARBA" id="ARBA00022989"/>
    </source>
</evidence>
<name>A0A540PWP0_9ACTN</name>
<keyword evidence="6 8" id="KW-0472">Membrane</keyword>
<sequence length="318" mass="34188">MEPESPESSPSTPPPSPAPPAVSTCYRHPKVESYVRCTRCERFICPDCMRDAAVGHQCPECVKEGARTVRQARTAFGGRISVVPLVTYLLIALNVLAYLAELVRPEIVDDFAMLGRGLVGPDGLHYVWQEAYPSDFRPEGVLEGEWYRLLTGAFLHLPPTEGTFGILHIVMNMATLWNVGRVVETQLGRARYLTLYLLSALGGSVLVLLLAPDSNTVGASGAIFGVCTAYYVLARRLGADPAGINRFMAGLLIWLIISAVVTSWQGHLGGLLTGGLIALAFAYAPRDRRRVLVQAGACVAVLALLVVLAVGKVVAMTG</sequence>
<feature type="compositionally biased region" description="Low complexity" evidence="7">
    <location>
        <begin position="1"/>
        <end position="10"/>
    </location>
</feature>
<comment type="caution">
    <text evidence="10">The sequence shown here is derived from an EMBL/GenBank/DDBJ whole genome shotgun (WGS) entry which is preliminary data.</text>
</comment>
<evidence type="ECO:0000313" key="10">
    <source>
        <dbReference type="EMBL" id="TQE27646.1"/>
    </source>
</evidence>
<evidence type="ECO:0000313" key="11">
    <source>
        <dbReference type="Proteomes" id="UP000318720"/>
    </source>
</evidence>
<comment type="subcellular location">
    <subcellularLocation>
        <location evidence="1">Membrane</location>
        <topology evidence="1">Multi-pass membrane protein</topology>
    </subcellularLocation>
</comment>
<evidence type="ECO:0000256" key="1">
    <source>
        <dbReference type="ARBA" id="ARBA00004141"/>
    </source>
</evidence>
<dbReference type="Gene3D" id="1.20.1540.10">
    <property type="entry name" value="Rhomboid-like"/>
    <property type="match status" value="1"/>
</dbReference>
<dbReference type="AlphaFoldDB" id="A0A540PWP0"/>
<feature type="domain" description="Peptidase S54 rhomboid" evidence="9">
    <location>
        <begin position="144"/>
        <end position="281"/>
    </location>
</feature>
<evidence type="ECO:0000256" key="2">
    <source>
        <dbReference type="ARBA" id="ARBA00009045"/>
    </source>
</evidence>
<feature type="compositionally biased region" description="Pro residues" evidence="7">
    <location>
        <begin position="11"/>
        <end position="20"/>
    </location>
</feature>
<feature type="transmembrane region" description="Helical" evidence="8">
    <location>
        <begin position="217"/>
        <end position="234"/>
    </location>
</feature>
<feature type="transmembrane region" description="Helical" evidence="8">
    <location>
        <begin position="162"/>
        <end position="180"/>
    </location>
</feature>
<keyword evidence="10" id="KW-0645">Protease</keyword>
<dbReference type="InterPro" id="IPR022764">
    <property type="entry name" value="Peptidase_S54_rhomboid_dom"/>
</dbReference>
<keyword evidence="3 8" id="KW-0812">Transmembrane</keyword>
<feature type="transmembrane region" description="Helical" evidence="8">
    <location>
        <begin position="291"/>
        <end position="315"/>
    </location>
</feature>
<keyword evidence="5 8" id="KW-1133">Transmembrane helix</keyword>
<accession>A0A540PWP0</accession>
<dbReference type="PANTHER" id="PTHR43731:SF14">
    <property type="entry name" value="PRESENILIN-ASSOCIATED RHOMBOID-LIKE PROTEIN, MITOCHONDRIAL"/>
    <property type="match status" value="1"/>
</dbReference>
<feature type="region of interest" description="Disordered" evidence="7">
    <location>
        <begin position="1"/>
        <end position="22"/>
    </location>
</feature>
<dbReference type="GeneID" id="301699138"/>
<dbReference type="GO" id="GO:0016020">
    <property type="term" value="C:membrane"/>
    <property type="evidence" value="ECO:0007669"/>
    <property type="project" value="UniProtKB-SubCell"/>
</dbReference>
<organism evidence="10 11">
    <name type="scientific">Streptomyces ipomoeae</name>
    <dbReference type="NCBI Taxonomy" id="103232"/>
    <lineage>
        <taxon>Bacteria</taxon>
        <taxon>Bacillati</taxon>
        <taxon>Actinomycetota</taxon>
        <taxon>Actinomycetes</taxon>
        <taxon>Kitasatosporales</taxon>
        <taxon>Streptomycetaceae</taxon>
        <taxon>Streptomyces</taxon>
    </lineage>
</organism>
<proteinExistence type="inferred from homology"/>
<dbReference type="GO" id="GO:0004252">
    <property type="term" value="F:serine-type endopeptidase activity"/>
    <property type="evidence" value="ECO:0007669"/>
    <property type="project" value="InterPro"/>
</dbReference>
<evidence type="ECO:0000256" key="8">
    <source>
        <dbReference type="SAM" id="Phobius"/>
    </source>
</evidence>
<evidence type="ECO:0000256" key="6">
    <source>
        <dbReference type="ARBA" id="ARBA00023136"/>
    </source>
</evidence>
<protein>
    <submittedName>
        <fullName evidence="10">Rhomboid family intramembrane serine protease</fullName>
    </submittedName>
</protein>
<dbReference type="SUPFAM" id="SSF144091">
    <property type="entry name" value="Rhomboid-like"/>
    <property type="match status" value="1"/>
</dbReference>
<dbReference type="Pfam" id="PF01694">
    <property type="entry name" value="Rhomboid"/>
    <property type="match status" value="1"/>
</dbReference>
<feature type="transmembrane region" description="Helical" evidence="8">
    <location>
        <begin position="192"/>
        <end position="211"/>
    </location>
</feature>
<gene>
    <name evidence="10" type="ORF">Sipo8835_27010</name>
</gene>
<dbReference type="PANTHER" id="PTHR43731">
    <property type="entry name" value="RHOMBOID PROTEASE"/>
    <property type="match status" value="1"/>
</dbReference>
<dbReference type="InterPro" id="IPR050925">
    <property type="entry name" value="Rhomboid_protease_S54"/>
</dbReference>
<dbReference type="GO" id="GO:0006508">
    <property type="term" value="P:proteolysis"/>
    <property type="evidence" value="ECO:0007669"/>
    <property type="project" value="UniProtKB-KW"/>
</dbReference>